<evidence type="ECO:0000313" key="2">
    <source>
        <dbReference type="Proteomes" id="UP000030445"/>
    </source>
</evidence>
<accession>A0A0A2A8Z7</accession>
<gene>
    <name evidence="1" type="ORF">EU96_1023</name>
</gene>
<dbReference type="AlphaFoldDB" id="A0A0A2A8Z7"/>
<dbReference type="Proteomes" id="UP000030445">
    <property type="component" value="Unassembled WGS sequence"/>
</dbReference>
<evidence type="ECO:0000313" key="1">
    <source>
        <dbReference type="EMBL" id="KGF97311.1"/>
    </source>
</evidence>
<reference evidence="2" key="1">
    <citation type="journal article" date="2014" name="Sci. Data">
        <title>Genomes of diverse isolates of the marine cyanobacterium Prochlorococcus.</title>
        <authorList>
            <person name="Biller S."/>
            <person name="Berube P."/>
            <person name="Thompson J."/>
            <person name="Kelly L."/>
            <person name="Roggensack S."/>
            <person name="Awad L."/>
            <person name="Roache-Johnson K."/>
            <person name="Ding H."/>
            <person name="Giovannoni S.J."/>
            <person name="Moore L.R."/>
            <person name="Chisholm S.W."/>
        </authorList>
    </citation>
    <scope>NUCLEOTIDE SEQUENCE [LARGE SCALE GENOMIC DNA]</scope>
    <source>
        <strain evidence="2">MIT 9302</strain>
    </source>
</reference>
<dbReference type="Pfam" id="PF11746">
    <property type="entry name" value="DUF3303"/>
    <property type="match status" value="1"/>
</dbReference>
<sequence length="106" mass="11923">MAYYHVHGLIPDGISQSEGYKMFEQYIASGAPMDNFDGFELVSRFHAPETGEVFVTFKAENHLAISQHFGVWRAKFGLDWNITAVLNDDEVIQRNKQVANAVEAMG</sequence>
<comment type="caution">
    <text evidence="1">The sequence shown here is derived from an EMBL/GenBank/DDBJ whole genome shotgun (WGS) entry which is preliminary data.</text>
</comment>
<dbReference type="RefSeq" id="WP_032526686.1">
    <property type="nucleotide sequence ID" value="NZ_CP138951.1"/>
</dbReference>
<dbReference type="STRING" id="74545.EU96_1023"/>
<evidence type="ECO:0008006" key="3">
    <source>
        <dbReference type="Google" id="ProtNLM"/>
    </source>
</evidence>
<dbReference type="EMBL" id="JNAM01000010">
    <property type="protein sequence ID" value="KGF97311.1"/>
    <property type="molecule type" value="Genomic_DNA"/>
</dbReference>
<dbReference type="OrthoDB" id="540468at2"/>
<dbReference type="InterPro" id="IPR021734">
    <property type="entry name" value="DUF3303"/>
</dbReference>
<protein>
    <recommendedName>
        <fullName evidence="3">DUF3303 domain-containing protein</fullName>
    </recommendedName>
</protein>
<proteinExistence type="predicted"/>
<organism evidence="1 2">
    <name type="scientific">Prochlorococcus marinus str. MIT 9302</name>
    <dbReference type="NCBI Taxonomy" id="74545"/>
    <lineage>
        <taxon>Bacteria</taxon>
        <taxon>Bacillati</taxon>
        <taxon>Cyanobacteriota</taxon>
        <taxon>Cyanophyceae</taxon>
        <taxon>Synechococcales</taxon>
        <taxon>Prochlorococcaceae</taxon>
        <taxon>Prochlorococcus</taxon>
    </lineage>
</organism>
<name>A0A0A2A8Z7_PROMR</name>